<dbReference type="PROSITE" id="PS51634">
    <property type="entry name" value="CRC"/>
    <property type="match status" value="1"/>
</dbReference>
<feature type="region of interest" description="Disordered" evidence="4">
    <location>
        <begin position="99"/>
        <end position="137"/>
    </location>
</feature>
<keyword evidence="7" id="KW-1185">Reference proteome</keyword>
<dbReference type="AlphaFoldDB" id="A0AA35TLI8"/>
<proteinExistence type="inferred from homology"/>
<name>A0AA35TLI8_GEOBA</name>
<dbReference type="EMBL" id="CASHTH010003821">
    <property type="protein sequence ID" value="CAI8049894.1"/>
    <property type="molecule type" value="Genomic_DNA"/>
</dbReference>
<accession>A0AA35TLI8</accession>
<dbReference type="Proteomes" id="UP001174909">
    <property type="component" value="Unassembled WGS sequence"/>
</dbReference>
<dbReference type="SMART" id="SM01114">
    <property type="entry name" value="CXC"/>
    <property type="match status" value="2"/>
</dbReference>
<evidence type="ECO:0000313" key="7">
    <source>
        <dbReference type="Proteomes" id="UP001174909"/>
    </source>
</evidence>
<dbReference type="InterPro" id="IPR033467">
    <property type="entry name" value="Tesmin/TSO1-like_CXC"/>
</dbReference>
<evidence type="ECO:0000256" key="2">
    <source>
        <dbReference type="ARBA" id="ARBA00007267"/>
    </source>
</evidence>
<dbReference type="GO" id="GO:0006355">
    <property type="term" value="P:regulation of DNA-templated transcription"/>
    <property type="evidence" value="ECO:0007669"/>
    <property type="project" value="TreeGrafter"/>
</dbReference>
<comment type="similarity">
    <text evidence="2">Belongs to the lin-54 family.</text>
</comment>
<feature type="region of interest" description="Disordered" evidence="4">
    <location>
        <begin position="158"/>
        <end position="188"/>
    </location>
</feature>
<dbReference type="PANTHER" id="PTHR12446:SF34">
    <property type="entry name" value="PROTEIN LIN-54 HOMOLOG"/>
    <property type="match status" value="1"/>
</dbReference>
<evidence type="ECO:0000256" key="1">
    <source>
        <dbReference type="ARBA" id="ARBA00004123"/>
    </source>
</evidence>
<reference evidence="6" key="1">
    <citation type="submission" date="2023-03" db="EMBL/GenBank/DDBJ databases">
        <authorList>
            <person name="Steffen K."/>
            <person name="Cardenas P."/>
        </authorList>
    </citation>
    <scope>NUCLEOTIDE SEQUENCE</scope>
</reference>
<comment type="subcellular location">
    <subcellularLocation>
        <location evidence="1">Nucleus</location>
    </subcellularLocation>
</comment>
<dbReference type="InterPro" id="IPR005172">
    <property type="entry name" value="CRC"/>
</dbReference>
<feature type="compositionally biased region" description="Low complexity" evidence="4">
    <location>
        <begin position="166"/>
        <end position="177"/>
    </location>
</feature>
<feature type="region of interest" description="Disordered" evidence="4">
    <location>
        <begin position="340"/>
        <end position="381"/>
    </location>
</feature>
<feature type="domain" description="CRC" evidence="5">
    <location>
        <begin position="235"/>
        <end position="340"/>
    </location>
</feature>
<keyword evidence="3" id="KW-0539">Nucleus</keyword>
<sequence length="381" mass="41118">MSDEVVGDVCELLEVIETEQVVEILEHTQFLDLAAPMETRGEMPAGGCSDFCEVPAEERQLAGQKRKRVEVRGDLEEAGVFGASLPTAVVPPSPRQVLATPLSLRPKPHSSTPHQTSENTTTLHLQNTDPANPSPLLPAVNIQLTSEELQALFGILQQRGSTPNPSSSSSATSSQAQTHHKHYQPVAPKKMVTAVVIPSSASSSATSTTSSVSLSSTGIMEAQAVAAAKASVTGKKRQCSCKNSQCLKLYCDCFSHEEWCGIDCSCRNCRNNPAFSQLRELTLKVYKERDPTAFQHREARPARGCKCRKTLCLKKYCECFHSGVHCSSLCRCINCKNTDTSSSSSSSSPLTPSQTATHPISTHLSHTEHHHVASPLANVTP</sequence>
<comment type="caution">
    <text evidence="6">The sequence shown here is derived from an EMBL/GenBank/DDBJ whole genome shotgun (WGS) entry which is preliminary data.</text>
</comment>
<dbReference type="PANTHER" id="PTHR12446">
    <property type="entry name" value="TESMIN/TSO1-RELATED"/>
    <property type="match status" value="1"/>
</dbReference>
<dbReference type="GO" id="GO:0005634">
    <property type="term" value="C:nucleus"/>
    <property type="evidence" value="ECO:0007669"/>
    <property type="project" value="UniProtKB-SubCell"/>
</dbReference>
<organism evidence="6 7">
    <name type="scientific">Geodia barretti</name>
    <name type="common">Barrett's horny sponge</name>
    <dbReference type="NCBI Taxonomy" id="519541"/>
    <lineage>
        <taxon>Eukaryota</taxon>
        <taxon>Metazoa</taxon>
        <taxon>Porifera</taxon>
        <taxon>Demospongiae</taxon>
        <taxon>Heteroscleromorpha</taxon>
        <taxon>Tetractinellida</taxon>
        <taxon>Astrophorina</taxon>
        <taxon>Geodiidae</taxon>
        <taxon>Geodia</taxon>
    </lineage>
</organism>
<gene>
    <name evidence="6" type="ORF">GBAR_LOCUS27464</name>
</gene>
<feature type="compositionally biased region" description="Polar residues" evidence="4">
    <location>
        <begin position="349"/>
        <end position="364"/>
    </location>
</feature>
<feature type="compositionally biased region" description="Polar residues" evidence="4">
    <location>
        <begin position="109"/>
        <end position="131"/>
    </location>
</feature>
<dbReference type="Pfam" id="PF03638">
    <property type="entry name" value="TCR"/>
    <property type="match status" value="2"/>
</dbReference>
<dbReference type="InterPro" id="IPR028307">
    <property type="entry name" value="Lin-54_fam"/>
</dbReference>
<evidence type="ECO:0000259" key="5">
    <source>
        <dbReference type="PROSITE" id="PS51634"/>
    </source>
</evidence>
<evidence type="ECO:0000313" key="6">
    <source>
        <dbReference type="EMBL" id="CAI8049894.1"/>
    </source>
</evidence>
<evidence type="ECO:0000256" key="4">
    <source>
        <dbReference type="SAM" id="MobiDB-lite"/>
    </source>
</evidence>
<protein>
    <submittedName>
        <fullName evidence="6">Protein lin-54 homolog</fullName>
    </submittedName>
</protein>
<evidence type="ECO:0000256" key="3">
    <source>
        <dbReference type="ARBA" id="ARBA00023242"/>
    </source>
</evidence>